<sequence>MRIDELEQEDSDIEWFAVDGAGYVVHFSSGGGVLPESVASSQETLLHLHQYFLALPDTASAALVQVEANAEKSGRNYQNAVRYARRGLFSFDKTLLNKHLDSKYHLVARPVNPLTIKDIPEPISTLLLHTRLPIAVLEKTQVVISDVA</sequence>
<evidence type="ECO:0000313" key="1">
    <source>
        <dbReference type="EMBL" id="GGE95241.1"/>
    </source>
</evidence>
<dbReference type="Proteomes" id="UP000632273">
    <property type="component" value="Unassembled WGS sequence"/>
</dbReference>
<comment type="caution">
    <text evidence="1">The sequence shown here is derived from an EMBL/GenBank/DDBJ whole genome shotgun (WGS) entry which is preliminary data.</text>
</comment>
<reference evidence="2" key="1">
    <citation type="journal article" date="2019" name="Int. J. Syst. Evol. Microbiol.">
        <title>The Global Catalogue of Microorganisms (GCM) 10K type strain sequencing project: providing services to taxonomists for standard genome sequencing and annotation.</title>
        <authorList>
            <consortium name="The Broad Institute Genomics Platform"/>
            <consortium name="The Broad Institute Genome Sequencing Center for Infectious Disease"/>
            <person name="Wu L."/>
            <person name="Ma J."/>
        </authorList>
    </citation>
    <scope>NUCLEOTIDE SEQUENCE [LARGE SCALE GENOMIC DNA]</scope>
    <source>
        <strain evidence="2">CGMCC 1.15197</strain>
    </source>
</reference>
<evidence type="ECO:0000313" key="2">
    <source>
        <dbReference type="Proteomes" id="UP000632273"/>
    </source>
</evidence>
<gene>
    <name evidence="1" type="ORF">GCM10011383_02390</name>
</gene>
<dbReference type="EMBL" id="BMHT01000001">
    <property type="protein sequence ID" value="GGE95241.1"/>
    <property type="molecule type" value="Genomic_DNA"/>
</dbReference>
<organism evidence="1 2">
    <name type="scientific">Hymenobacter cavernae</name>
    <dbReference type="NCBI Taxonomy" id="2044852"/>
    <lineage>
        <taxon>Bacteria</taxon>
        <taxon>Pseudomonadati</taxon>
        <taxon>Bacteroidota</taxon>
        <taxon>Cytophagia</taxon>
        <taxon>Cytophagales</taxon>
        <taxon>Hymenobacteraceae</taxon>
        <taxon>Hymenobacter</taxon>
    </lineage>
</organism>
<dbReference type="RefSeq" id="WP_188810143.1">
    <property type="nucleotide sequence ID" value="NZ_BMHT01000001.1"/>
</dbReference>
<protein>
    <submittedName>
        <fullName evidence="1">Uncharacterized protein</fullName>
    </submittedName>
</protein>
<proteinExistence type="predicted"/>
<keyword evidence="2" id="KW-1185">Reference proteome</keyword>
<accession>A0ABQ1TI91</accession>
<name>A0ABQ1TI91_9BACT</name>